<feature type="compositionally biased region" description="Basic and acidic residues" evidence="19">
    <location>
        <begin position="711"/>
        <end position="720"/>
    </location>
</feature>
<dbReference type="GO" id="GO:0016604">
    <property type="term" value="C:nuclear body"/>
    <property type="evidence" value="ECO:0007669"/>
    <property type="project" value="UniProtKB-ARBA"/>
</dbReference>
<protein>
    <recommendedName>
        <fullName evidence="18">TP53-binding protein 1</fullName>
    </recommendedName>
</protein>
<gene>
    <name evidence="21" type="ORF">SKAU_G00349510</name>
</gene>
<keyword evidence="11" id="KW-0805">Transcription regulation</keyword>
<dbReference type="PROSITE" id="PS50172">
    <property type="entry name" value="BRCT"/>
    <property type="match status" value="2"/>
</dbReference>
<dbReference type="OrthoDB" id="129353at2759"/>
<feature type="compositionally biased region" description="Low complexity" evidence="19">
    <location>
        <begin position="641"/>
        <end position="650"/>
    </location>
</feature>
<feature type="compositionally biased region" description="Basic and acidic residues" evidence="19">
    <location>
        <begin position="756"/>
        <end position="770"/>
    </location>
</feature>
<feature type="region of interest" description="Disordered" evidence="19">
    <location>
        <begin position="320"/>
        <end position="390"/>
    </location>
</feature>
<dbReference type="CDD" id="cd20383">
    <property type="entry name" value="Tudor_53BP1"/>
    <property type="match status" value="1"/>
</dbReference>
<feature type="compositionally biased region" description="Low complexity" evidence="19">
    <location>
        <begin position="206"/>
        <end position="215"/>
    </location>
</feature>
<dbReference type="InterPro" id="IPR015125">
    <property type="entry name" value="53-BP1_Tudor"/>
</dbReference>
<reference evidence="21" key="1">
    <citation type="journal article" date="2023" name="Science">
        <title>Genome structures resolve the early diversification of teleost fishes.</title>
        <authorList>
            <person name="Parey E."/>
            <person name="Louis A."/>
            <person name="Montfort J."/>
            <person name="Bouchez O."/>
            <person name="Roques C."/>
            <person name="Iampietro C."/>
            <person name="Lluch J."/>
            <person name="Castinel A."/>
            <person name="Donnadieu C."/>
            <person name="Desvignes T."/>
            <person name="Floi Bucao C."/>
            <person name="Jouanno E."/>
            <person name="Wen M."/>
            <person name="Mejri S."/>
            <person name="Dirks R."/>
            <person name="Jansen H."/>
            <person name="Henkel C."/>
            <person name="Chen W.J."/>
            <person name="Zahm M."/>
            <person name="Cabau C."/>
            <person name="Klopp C."/>
            <person name="Thompson A.W."/>
            <person name="Robinson-Rechavi M."/>
            <person name="Braasch I."/>
            <person name="Lecointre G."/>
            <person name="Bobe J."/>
            <person name="Postlethwait J.H."/>
            <person name="Berthelot C."/>
            <person name="Roest Crollius H."/>
            <person name="Guiguen Y."/>
        </authorList>
    </citation>
    <scope>NUCLEOTIDE SEQUENCE</scope>
    <source>
        <strain evidence="21">WJC10195</strain>
    </source>
</reference>
<feature type="compositionally biased region" description="Basic and acidic residues" evidence="19">
    <location>
        <begin position="421"/>
        <end position="438"/>
    </location>
</feature>
<feature type="compositionally biased region" description="Polar residues" evidence="19">
    <location>
        <begin position="602"/>
        <end position="612"/>
    </location>
</feature>
<dbReference type="InterPro" id="IPR036420">
    <property type="entry name" value="BRCT_dom_sf"/>
</dbReference>
<dbReference type="GO" id="GO:0140005">
    <property type="term" value="F:histone H4K20me2 reader activity"/>
    <property type="evidence" value="ECO:0007669"/>
    <property type="project" value="UniProtKB-ARBA"/>
</dbReference>
<feature type="compositionally biased region" description="Polar residues" evidence="19">
    <location>
        <begin position="825"/>
        <end position="835"/>
    </location>
</feature>
<feature type="compositionally biased region" description="Polar residues" evidence="19">
    <location>
        <begin position="268"/>
        <end position="285"/>
    </location>
</feature>
<dbReference type="SUPFAM" id="SSF63748">
    <property type="entry name" value="Tudor/PWWP/MBT"/>
    <property type="match status" value="2"/>
</dbReference>
<accession>A0A9Q1IFW3</accession>
<feature type="region of interest" description="Disordered" evidence="19">
    <location>
        <begin position="677"/>
        <end position="892"/>
    </location>
</feature>
<dbReference type="GO" id="GO:2000042">
    <property type="term" value="P:negative regulation of double-strand break repair via homologous recombination"/>
    <property type="evidence" value="ECO:0007669"/>
    <property type="project" value="UniProtKB-ARBA"/>
</dbReference>
<dbReference type="Pfam" id="PF18428">
    <property type="entry name" value="BRCT_3"/>
    <property type="match status" value="1"/>
</dbReference>
<keyword evidence="17" id="KW-0137">Centromere</keyword>
<feature type="compositionally biased region" description="Low complexity" evidence="19">
    <location>
        <begin position="1098"/>
        <end position="1108"/>
    </location>
</feature>
<evidence type="ECO:0000256" key="19">
    <source>
        <dbReference type="SAM" id="MobiDB-lite"/>
    </source>
</evidence>
<evidence type="ECO:0000256" key="15">
    <source>
        <dbReference type="ARBA" id="ARBA00023204"/>
    </source>
</evidence>
<feature type="compositionally biased region" description="Polar residues" evidence="19">
    <location>
        <begin position="131"/>
        <end position="158"/>
    </location>
</feature>
<feature type="compositionally biased region" description="Basic and acidic residues" evidence="19">
    <location>
        <begin position="932"/>
        <end position="941"/>
    </location>
</feature>
<evidence type="ECO:0000256" key="17">
    <source>
        <dbReference type="ARBA" id="ARBA00023328"/>
    </source>
</evidence>
<keyword evidence="4" id="KW-0488">Methylation</keyword>
<dbReference type="Pfam" id="PF09038">
    <property type="entry name" value="53-BP1_Tudor"/>
    <property type="match status" value="1"/>
</dbReference>
<dbReference type="InterPro" id="IPR001357">
    <property type="entry name" value="BRCT_dom"/>
</dbReference>
<evidence type="ECO:0000256" key="9">
    <source>
        <dbReference type="ARBA" id="ARBA00022838"/>
    </source>
</evidence>
<feature type="region of interest" description="Disordered" evidence="19">
    <location>
        <begin position="406"/>
        <end position="653"/>
    </location>
</feature>
<dbReference type="GO" id="GO:0000776">
    <property type="term" value="C:kinetochore"/>
    <property type="evidence" value="ECO:0007669"/>
    <property type="project" value="UniProtKB-KW"/>
</dbReference>
<evidence type="ECO:0000313" key="21">
    <source>
        <dbReference type="EMBL" id="KAJ8340318.1"/>
    </source>
</evidence>
<feature type="region of interest" description="Disordered" evidence="19">
    <location>
        <begin position="1"/>
        <end position="286"/>
    </location>
</feature>
<keyword evidence="5" id="KW-1017">Isopeptide bond</keyword>
<dbReference type="Gene3D" id="3.40.50.10190">
    <property type="entry name" value="BRCT domain"/>
    <property type="match status" value="2"/>
</dbReference>
<feature type="region of interest" description="Disordered" evidence="19">
    <location>
        <begin position="1581"/>
        <end position="1676"/>
    </location>
</feature>
<keyword evidence="7" id="KW-0677">Repeat</keyword>
<evidence type="ECO:0000256" key="12">
    <source>
        <dbReference type="ARBA" id="ARBA00023125"/>
    </source>
</evidence>
<keyword evidence="16" id="KW-0539">Nucleus</keyword>
<dbReference type="GO" id="GO:0003677">
    <property type="term" value="F:DNA binding"/>
    <property type="evidence" value="ECO:0007669"/>
    <property type="project" value="UniProtKB-KW"/>
</dbReference>
<evidence type="ECO:0000313" key="22">
    <source>
        <dbReference type="Proteomes" id="UP001152622"/>
    </source>
</evidence>
<evidence type="ECO:0000256" key="14">
    <source>
        <dbReference type="ARBA" id="ARBA00023163"/>
    </source>
</evidence>
<name>A0A9Q1IFW3_SYNKA</name>
<feature type="compositionally biased region" description="Polar residues" evidence="19">
    <location>
        <begin position="620"/>
        <end position="634"/>
    </location>
</feature>
<keyword evidence="9" id="KW-0995">Kinetochore</keyword>
<dbReference type="GO" id="GO:0045944">
    <property type="term" value="P:positive regulation of transcription by RNA polymerase II"/>
    <property type="evidence" value="ECO:0007669"/>
    <property type="project" value="TreeGrafter"/>
</dbReference>
<feature type="compositionally biased region" description="Low complexity" evidence="19">
    <location>
        <begin position="1295"/>
        <end position="1310"/>
    </location>
</feature>
<dbReference type="FunFam" id="3.40.50.10190:FF:000005">
    <property type="entry name" value="Tumor suppressor p53-binding protein 1"/>
    <property type="match status" value="1"/>
</dbReference>
<dbReference type="Proteomes" id="UP001152622">
    <property type="component" value="Chromosome 16"/>
</dbReference>
<keyword evidence="10" id="KW-0832">Ubl conjugation</keyword>
<comment type="caution">
    <text evidence="21">The sequence shown here is derived from an EMBL/GenBank/DDBJ whole genome shotgun (WGS) entry which is preliminary data.</text>
</comment>
<dbReference type="CDD" id="cd17745">
    <property type="entry name" value="BRCT_p53bp1_rpt1"/>
    <property type="match status" value="1"/>
</dbReference>
<keyword evidence="8" id="KW-0227">DNA damage</keyword>
<dbReference type="CDD" id="cd17724">
    <property type="entry name" value="BRCT_p53bp1_rpt2"/>
    <property type="match status" value="1"/>
</dbReference>
<dbReference type="FunFam" id="2.30.30.140:FF:000021">
    <property type="entry name" value="Tumor suppressor p53-binding protein 1"/>
    <property type="match status" value="1"/>
</dbReference>
<feature type="compositionally biased region" description="Basic and acidic residues" evidence="19">
    <location>
        <begin position="1112"/>
        <end position="1124"/>
    </location>
</feature>
<feature type="compositionally biased region" description="Polar residues" evidence="19">
    <location>
        <begin position="681"/>
        <end position="698"/>
    </location>
</feature>
<feature type="compositionally biased region" description="Polar residues" evidence="19">
    <location>
        <begin position="568"/>
        <end position="588"/>
    </location>
</feature>
<dbReference type="PANTHER" id="PTHR15321:SF3">
    <property type="entry name" value="TP53-BINDING PROTEIN 1"/>
    <property type="match status" value="1"/>
</dbReference>
<keyword evidence="12" id="KW-0238">DNA-binding</keyword>
<keyword evidence="3" id="KW-0158">Chromosome</keyword>
<evidence type="ECO:0000256" key="11">
    <source>
        <dbReference type="ARBA" id="ARBA00023015"/>
    </source>
</evidence>
<dbReference type="InterPro" id="IPR047252">
    <property type="entry name" value="TP53BP1-like"/>
</dbReference>
<evidence type="ECO:0000256" key="5">
    <source>
        <dbReference type="ARBA" id="ARBA00022499"/>
    </source>
</evidence>
<organism evidence="21 22">
    <name type="scientific">Synaphobranchus kaupii</name>
    <name type="common">Kaup's arrowtooth eel</name>
    <dbReference type="NCBI Taxonomy" id="118154"/>
    <lineage>
        <taxon>Eukaryota</taxon>
        <taxon>Metazoa</taxon>
        <taxon>Chordata</taxon>
        <taxon>Craniata</taxon>
        <taxon>Vertebrata</taxon>
        <taxon>Euteleostomi</taxon>
        <taxon>Actinopterygii</taxon>
        <taxon>Neopterygii</taxon>
        <taxon>Teleostei</taxon>
        <taxon>Anguilliformes</taxon>
        <taxon>Synaphobranchidae</taxon>
        <taxon>Synaphobranchus</taxon>
    </lineage>
</organism>
<evidence type="ECO:0000256" key="4">
    <source>
        <dbReference type="ARBA" id="ARBA00022481"/>
    </source>
</evidence>
<dbReference type="InterPro" id="IPR047250">
    <property type="entry name" value="BRCT_p53bp1-like_rpt2"/>
</dbReference>
<feature type="compositionally biased region" description="Polar residues" evidence="19">
    <location>
        <begin position="1082"/>
        <end position="1094"/>
    </location>
</feature>
<feature type="region of interest" description="Disordered" evidence="19">
    <location>
        <begin position="913"/>
        <end position="1008"/>
    </location>
</feature>
<feature type="compositionally biased region" description="Basic and acidic residues" evidence="19">
    <location>
        <begin position="538"/>
        <end position="549"/>
    </location>
</feature>
<feature type="compositionally biased region" description="Polar residues" evidence="19">
    <location>
        <begin position="66"/>
        <end position="91"/>
    </location>
</feature>
<dbReference type="GO" id="GO:0006303">
    <property type="term" value="P:double-strand break repair via nonhomologous end joining"/>
    <property type="evidence" value="ECO:0007669"/>
    <property type="project" value="UniProtKB-ARBA"/>
</dbReference>
<evidence type="ECO:0000256" key="3">
    <source>
        <dbReference type="ARBA" id="ARBA00022454"/>
    </source>
</evidence>
<evidence type="ECO:0000256" key="2">
    <source>
        <dbReference type="ARBA" id="ARBA00004629"/>
    </source>
</evidence>
<dbReference type="GO" id="GO:0035861">
    <property type="term" value="C:site of double-strand break"/>
    <property type="evidence" value="ECO:0007669"/>
    <property type="project" value="UniProtKB-ARBA"/>
</dbReference>
<dbReference type="Gene3D" id="2.30.30.140">
    <property type="match status" value="1"/>
</dbReference>
<feature type="compositionally biased region" description="Basic and acidic residues" evidence="19">
    <location>
        <begin position="159"/>
        <end position="169"/>
    </location>
</feature>
<feature type="compositionally biased region" description="Polar residues" evidence="19">
    <location>
        <begin position="376"/>
        <end position="386"/>
    </location>
</feature>
<feature type="compositionally biased region" description="Polar residues" evidence="19">
    <location>
        <begin position="1279"/>
        <end position="1288"/>
    </location>
</feature>
<dbReference type="InterPro" id="IPR047249">
    <property type="entry name" value="BRCT_p53bp1-like_rpt1"/>
</dbReference>
<dbReference type="FunFam" id="3.40.50.10190:FF:000003">
    <property type="entry name" value="Tumor suppressor p53-binding protein 1"/>
    <property type="match status" value="1"/>
</dbReference>
<feature type="compositionally biased region" description="Polar residues" evidence="19">
    <location>
        <begin position="1162"/>
        <end position="1183"/>
    </location>
</feature>
<proteinExistence type="predicted"/>
<evidence type="ECO:0000256" key="16">
    <source>
        <dbReference type="ARBA" id="ARBA00023242"/>
    </source>
</evidence>
<feature type="compositionally biased region" description="Polar residues" evidence="19">
    <location>
        <begin position="172"/>
        <end position="181"/>
    </location>
</feature>
<feature type="domain" description="BRCT" evidence="20">
    <location>
        <begin position="1677"/>
        <end position="1792"/>
    </location>
</feature>
<dbReference type="Gene3D" id="2.30.30.30">
    <property type="match status" value="1"/>
</dbReference>
<feature type="compositionally biased region" description="Basic and acidic residues" evidence="19">
    <location>
        <begin position="858"/>
        <end position="871"/>
    </location>
</feature>
<dbReference type="GO" id="GO:0045830">
    <property type="term" value="P:positive regulation of isotype switching"/>
    <property type="evidence" value="ECO:0007669"/>
    <property type="project" value="UniProtKB-ARBA"/>
</dbReference>
<evidence type="ECO:0000256" key="8">
    <source>
        <dbReference type="ARBA" id="ARBA00022763"/>
    </source>
</evidence>
<keyword evidence="6" id="KW-0597">Phosphoprotein</keyword>
<sequence length="1911" mass="205001">MDPGCNELESGFSQLDNPCLIVEDSQPDGAALEEDPDSSYRSLFSRRLSNLQPTSPSPVLELISSPVGSKCSQTDSLANVVQRNTQPSSARLESRPSTDAREPSQVLEVCSPSTQKSKSAGEEMDVDAGADSTTQCAQSEGGTSQFGFLELSESQGPSRNEESQAERARTPPGQTDSQRQAKQGALQKTVGVASGSQDSTSKRSEVSSSSLSEPSSGERKQMSIQDLLHGQGSEASSEAAREPQDEDEVPSSQDDLFDAEKTGGGVDSTVTEPESQHPPTCTPANSLRLLHLSGHGILVQESLSQNSVEFVAATQDSLSQTPLIVPNSPTAQEDEQVHEEPMDTSLPPDEPDCLHKREEEPMEMDQAPVPAPKPQPSASTPVSQHSPGFVLEKTIAVPTLPDLSHDVFVPTQSQETGSSSDRVETLMKKAPQKDRHSSLESGSPEPSHSGVKRIPSQSLHSDVTKSFQLELSTRSEQNSFAQESQKPEEGEDSQATQIEESRVLVDASASDLVASRHSSQKEGNGVCEEPVPKNSLSEPKESQKCETRKAGNLCDGMEQANSSKEHSSQVTCSETPKPTTQAMNVTHATKTTDLTKTDSSQKQDIAQTSSSQKKVETIDLTKSSQESKPPSSARSACVPYSLSSTSESQSVLNADLETQDMVMEVQSKSLEVCADSGPSVVMSSQNASQKHAKTTGSIRNDLDAEEDMDEVEKQVEKQEETTGGEASGLCLSLSQSQAFSPEPMEEECSPSSKGRSVPEEQGHNSGKEESNSVVLVEESERISQQKGAVVTSQTKRGVAPGSSGASQTSGKAGATEVDTKENAASPRNGTGSQPKRPSPSPDRHSQPVKVGPPSTKPAEIRSPRGAADQRVEISGSKSPSDGSGEIPFHFTLPKEGEFIGPVASATPPLISQLKQTPRHSTPIEMSSFTERSAGDVTRENEMAASEITLEESREATKMDLNASATSEPDGKLSLRMKLVTPVEEGSSGSERFSLQKPALSEEEGSVSKVTTVVKAVTSPKSSHSVFSRVCEARRQVEVEDKALPSMPCTPTRGDLYSSPLSQGRDSERGAPSSRGQRPKNVPGNSQPVELSASPQEEGLASASAAGSLTPERAPRRGAWEKKLLTETLGAGQAEGGASLSMPEGEGPEERETNRVSGLEATGTPSRQRAVSQQTSFDTATIPSPLSKIRKRAVSQQTSFEAAGPQYPASRGEPEVPPLRPRAGQSVRRHVRTIREVRTTVTRVITDVYYENGQELERKVVEESEEPLVDCRVVEDDVSPSRTGSSMTSGDLADISSLSSKASSLQHSSSGTGSGGPGSARRPDFIVPSSRGAKSASPRKGSGQQQRAHRGRGGSNGMEERQRAQGIRPMAPLTPRGRARRGRPPSRGPLSRGAGTLSRDGIRGPPLSSPEDEPYTRVCAREGESPPKRGTPSRSVAVLDSSLDSSGSASSFVGLRVVAKWLSNGYLYSGCITRDMGAGRFRLLFDDGYECDVPGKDILLCDPIPLETEVTALSDDESFSTGVVKGHKTEGSEFFYNVEKDGQCKWYGRMSVILSMEQANRLREQFGLGPYEPATPLAKASDISLDNLVEGKRKRRGNAGDQETPTRSSSDSPRTPGPSGKRKLMSSDPEEKTPAKRGRKSAGARTGKHLDVCNTSGSGTDLPSDPNDVEETHGPLPPSASLFLGYAFLLTTSSERDREINQLANEEEECVQTAPYKKSYTETQLEAGGGFVLQDFNEGQCKAAYQSLLIADQHCRTRKYLQCVASGIPCVSHIWVRDCCHDNQLLNYRNYLLPAGVGLEGRMVEWHPRRSPFEALKVLLVFDESTEFWAELLKMGGAASVCNHQVDGNSPDDFADTLDLVVSNQSCPPSVQKRAASLELPVLSPEWVIQSLICGERQGYSSHAQFRHDYSP</sequence>
<feature type="region of interest" description="Disordered" evidence="19">
    <location>
        <begin position="1257"/>
        <end position="1413"/>
    </location>
</feature>
<keyword evidence="14" id="KW-0804">Transcription</keyword>
<feature type="compositionally biased region" description="Polar residues" evidence="19">
    <location>
        <begin position="784"/>
        <end position="795"/>
    </location>
</feature>
<dbReference type="SUPFAM" id="SSF52113">
    <property type="entry name" value="BRCT domain"/>
    <property type="match status" value="2"/>
</dbReference>
<dbReference type="SMART" id="SM00292">
    <property type="entry name" value="BRCT"/>
    <property type="match status" value="2"/>
</dbReference>
<dbReference type="FunFam" id="2.30.30.30:FF:000019">
    <property type="entry name" value="Tumor suppressor p53-binding protein 1"/>
    <property type="match status" value="1"/>
</dbReference>
<dbReference type="InterPro" id="IPR014722">
    <property type="entry name" value="Rib_uL2_dom2"/>
</dbReference>
<evidence type="ECO:0000256" key="7">
    <source>
        <dbReference type="ARBA" id="ARBA00022737"/>
    </source>
</evidence>
<evidence type="ECO:0000256" key="10">
    <source>
        <dbReference type="ARBA" id="ARBA00022843"/>
    </source>
</evidence>
<feature type="compositionally biased region" description="Low complexity" evidence="19">
    <location>
        <begin position="1604"/>
        <end position="1618"/>
    </location>
</feature>
<evidence type="ECO:0000256" key="18">
    <source>
        <dbReference type="ARBA" id="ARBA00073180"/>
    </source>
</evidence>
<comment type="subcellular location">
    <subcellularLocation>
        <location evidence="2">Chromosome</location>
        <location evidence="2">Centromere</location>
        <location evidence="2">Kinetochore</location>
    </subcellularLocation>
    <subcellularLocation>
        <location evidence="1">Nucleus</location>
    </subcellularLocation>
</comment>
<feature type="compositionally biased region" description="Low complexity" evidence="19">
    <location>
        <begin position="39"/>
        <end position="51"/>
    </location>
</feature>
<feature type="compositionally biased region" description="Basic and acidic residues" evidence="19">
    <location>
        <begin position="92"/>
        <end position="102"/>
    </location>
</feature>
<evidence type="ECO:0000256" key="13">
    <source>
        <dbReference type="ARBA" id="ARBA00023159"/>
    </source>
</evidence>
<evidence type="ECO:0000259" key="20">
    <source>
        <dbReference type="PROSITE" id="PS50172"/>
    </source>
</evidence>
<evidence type="ECO:0000256" key="6">
    <source>
        <dbReference type="ARBA" id="ARBA00022553"/>
    </source>
</evidence>
<keyword evidence="13" id="KW-0010">Activator</keyword>
<dbReference type="PANTHER" id="PTHR15321">
    <property type="entry name" value="TUMOR SUPPRESSOR P53-BINDING PROTEIN 1"/>
    <property type="match status" value="1"/>
</dbReference>
<dbReference type="EMBL" id="JAINUF010000016">
    <property type="protein sequence ID" value="KAJ8340318.1"/>
    <property type="molecule type" value="Genomic_DNA"/>
</dbReference>
<feature type="compositionally biased region" description="Polar residues" evidence="19">
    <location>
        <begin position="455"/>
        <end position="484"/>
    </location>
</feature>
<feature type="compositionally biased region" description="Polar residues" evidence="19">
    <location>
        <begin position="320"/>
        <end position="331"/>
    </location>
</feature>
<keyword evidence="22" id="KW-1185">Reference proteome</keyword>
<keyword evidence="15" id="KW-0234">DNA repair</keyword>
<feature type="region of interest" description="Disordered" evidence="19">
    <location>
        <begin position="1034"/>
        <end position="1229"/>
    </location>
</feature>
<feature type="compositionally biased region" description="Polar residues" evidence="19">
    <location>
        <begin position="913"/>
        <end position="930"/>
    </location>
</feature>
<evidence type="ECO:0000256" key="1">
    <source>
        <dbReference type="ARBA" id="ARBA00004123"/>
    </source>
</evidence>
<feature type="compositionally biased region" description="Polar residues" evidence="19">
    <location>
        <begin position="410"/>
        <end position="420"/>
    </location>
</feature>
<dbReference type="GO" id="GO:0000077">
    <property type="term" value="P:DNA damage checkpoint signaling"/>
    <property type="evidence" value="ECO:0007669"/>
    <property type="project" value="TreeGrafter"/>
</dbReference>
<feature type="domain" description="BRCT" evidence="20">
    <location>
        <begin position="1807"/>
        <end position="1891"/>
    </location>
</feature>
<dbReference type="GO" id="GO:0042393">
    <property type="term" value="F:histone binding"/>
    <property type="evidence" value="ECO:0007669"/>
    <property type="project" value="TreeGrafter"/>
</dbReference>